<sequence length="10" mass="1132">DVVSPEFINL</sequence>
<evidence type="ECO:0000313" key="2">
    <source>
        <dbReference type="Proteomes" id="UP000030748"/>
    </source>
</evidence>
<dbReference type="Proteomes" id="UP000030748">
    <property type="component" value="Unassembled WGS sequence"/>
</dbReference>
<feature type="non-terminal residue" evidence="1">
    <location>
        <position position="1"/>
    </location>
</feature>
<organism evidence="1 2">
    <name type="scientific">Erythranthe guttata</name>
    <name type="common">Yellow monkey flower</name>
    <name type="synonym">Mimulus guttatus</name>
    <dbReference type="NCBI Taxonomy" id="4155"/>
    <lineage>
        <taxon>Eukaryota</taxon>
        <taxon>Viridiplantae</taxon>
        <taxon>Streptophyta</taxon>
        <taxon>Embryophyta</taxon>
        <taxon>Tracheophyta</taxon>
        <taxon>Spermatophyta</taxon>
        <taxon>Magnoliopsida</taxon>
        <taxon>eudicotyledons</taxon>
        <taxon>Gunneridae</taxon>
        <taxon>Pentapetalae</taxon>
        <taxon>asterids</taxon>
        <taxon>lamiids</taxon>
        <taxon>Lamiales</taxon>
        <taxon>Phrymaceae</taxon>
        <taxon>Erythranthe</taxon>
    </lineage>
</organism>
<gene>
    <name evidence="1" type="ORF">MIMGU_mgv1a0245132mg</name>
</gene>
<accession>A0A022Q1N1</accession>
<name>A0A022Q1N1_ERYGU</name>
<evidence type="ECO:0000313" key="1">
    <source>
        <dbReference type="EMBL" id="EYU21689.1"/>
    </source>
</evidence>
<dbReference type="EMBL" id="KI632223">
    <property type="protein sequence ID" value="EYU21689.1"/>
    <property type="molecule type" value="Genomic_DNA"/>
</dbReference>
<proteinExistence type="predicted"/>
<reference evidence="1 2" key="1">
    <citation type="journal article" date="2013" name="Proc. Natl. Acad. Sci. U.S.A.">
        <title>Fine-scale variation in meiotic recombination in Mimulus inferred from population shotgun sequencing.</title>
        <authorList>
            <person name="Hellsten U."/>
            <person name="Wright K.M."/>
            <person name="Jenkins J."/>
            <person name="Shu S."/>
            <person name="Yuan Y."/>
            <person name="Wessler S.R."/>
            <person name="Schmutz J."/>
            <person name="Willis J.H."/>
            <person name="Rokhsar D.S."/>
        </authorList>
    </citation>
    <scope>NUCLEOTIDE SEQUENCE [LARGE SCALE GENOMIC DNA]</scope>
    <source>
        <strain evidence="2">cv. DUN x IM62</strain>
    </source>
</reference>
<keyword evidence="2" id="KW-1185">Reference proteome</keyword>
<protein>
    <submittedName>
        <fullName evidence="1">Uncharacterized protein</fullName>
    </submittedName>
</protein>